<comment type="caution">
    <text evidence="1">The sequence shown here is derived from an EMBL/GenBank/DDBJ whole genome shotgun (WGS) entry which is preliminary data.</text>
</comment>
<reference evidence="1" key="1">
    <citation type="journal article" date="2014" name="Front. Microbiol.">
        <title>High frequency of phylogenetically diverse reductive dehalogenase-homologous genes in deep subseafloor sedimentary metagenomes.</title>
        <authorList>
            <person name="Kawai M."/>
            <person name="Futagami T."/>
            <person name="Toyoda A."/>
            <person name="Takaki Y."/>
            <person name="Nishi S."/>
            <person name="Hori S."/>
            <person name="Arai W."/>
            <person name="Tsubouchi T."/>
            <person name="Morono Y."/>
            <person name="Uchiyama I."/>
            <person name="Ito T."/>
            <person name="Fujiyama A."/>
            <person name="Inagaki F."/>
            <person name="Takami H."/>
        </authorList>
    </citation>
    <scope>NUCLEOTIDE SEQUENCE</scope>
    <source>
        <strain evidence="1">Expedition CK06-06</strain>
    </source>
</reference>
<sequence>MAQTQQLSEDMIHQLCVRGVRKDSAELEKFIFNNYDEYPSLSYKDIVLNIIESVRIHSLETTLERLNINMGIVTKLNISQEHRMLKAALEPFDLPNSDILQERYDEDIDTIIAPARGIIDKSEKERIYKRTKRATNQ</sequence>
<name>X1FKC8_9ZZZZ</name>
<evidence type="ECO:0000313" key="1">
    <source>
        <dbReference type="EMBL" id="GAH46121.1"/>
    </source>
</evidence>
<protein>
    <submittedName>
        <fullName evidence="1">Uncharacterized protein</fullName>
    </submittedName>
</protein>
<organism evidence="1">
    <name type="scientific">marine sediment metagenome</name>
    <dbReference type="NCBI Taxonomy" id="412755"/>
    <lineage>
        <taxon>unclassified sequences</taxon>
        <taxon>metagenomes</taxon>
        <taxon>ecological metagenomes</taxon>
    </lineage>
</organism>
<accession>X1FKC8</accession>
<proteinExistence type="predicted"/>
<dbReference type="EMBL" id="BARU01007556">
    <property type="protein sequence ID" value="GAH46121.1"/>
    <property type="molecule type" value="Genomic_DNA"/>
</dbReference>
<gene>
    <name evidence="1" type="ORF">S03H2_14873</name>
</gene>
<dbReference type="AlphaFoldDB" id="X1FKC8"/>